<keyword evidence="8" id="KW-1185">Reference proteome</keyword>
<dbReference type="PROSITE" id="PS51318">
    <property type="entry name" value="TAT"/>
    <property type="match status" value="1"/>
</dbReference>
<dbReference type="PANTHER" id="PTHR19372">
    <property type="entry name" value="SULFITE REDUCTASE"/>
    <property type="match status" value="1"/>
</dbReference>
<evidence type="ECO:0000313" key="7">
    <source>
        <dbReference type="EMBL" id="MFD2256581.1"/>
    </source>
</evidence>
<organism evidence="7 8">
    <name type="scientific">Luteolibacter algae</name>
    <dbReference type="NCBI Taxonomy" id="454151"/>
    <lineage>
        <taxon>Bacteria</taxon>
        <taxon>Pseudomonadati</taxon>
        <taxon>Verrucomicrobiota</taxon>
        <taxon>Verrucomicrobiia</taxon>
        <taxon>Verrucomicrobiales</taxon>
        <taxon>Verrucomicrobiaceae</taxon>
        <taxon>Luteolibacter</taxon>
    </lineage>
</organism>
<dbReference type="InterPro" id="IPR006311">
    <property type="entry name" value="TAT_signal"/>
</dbReference>
<dbReference type="Proteomes" id="UP001597375">
    <property type="component" value="Unassembled WGS sequence"/>
</dbReference>
<dbReference type="InterPro" id="IPR000572">
    <property type="entry name" value="OxRdtase_Mopterin-bd_dom"/>
</dbReference>
<evidence type="ECO:0000256" key="2">
    <source>
        <dbReference type="ARBA" id="ARBA00022505"/>
    </source>
</evidence>
<dbReference type="Gene3D" id="2.60.40.650">
    <property type="match status" value="1"/>
</dbReference>
<sequence length="404" mass="44836">MNTRRTFLQQMGMVGASLAGSTKWLKAAEEAGIELPFENGSRVLKAFPGKRPLIVLTSRPPQLETPFEVFNGDILTPNDAFYVRYHLAGIPLSVDTESFRLKVKGSVKNELSLSLKNLKEDFEQVETVAVAQCSGNSRGFMQPRVGGGQLANGAMGNARWQGVRLKDLLEKAGISPESQQVSFDGMDQAIIEQTPDFVKSLGIEQIMDGEVMVAHTMNGEDLPMLNGFPLRLVVPGYYATYWIKHLHEITVLEDEFEGFWMKSAYRIPETPNACLPPGQSPASTVPINRMNVRSFITSHLDGATVKKGEKLTIRGIAFDGGEGIKEVQFSPDGGRSWRTTMLGEDLGRYSFREWTVSYSPEMKGVSEWKVRAINRVGESQPFDPLYNPSGYMRNVVETTKIKTA</sequence>
<dbReference type="SUPFAM" id="SSF81296">
    <property type="entry name" value="E set domains"/>
    <property type="match status" value="1"/>
</dbReference>
<dbReference type="PRINTS" id="PR00407">
    <property type="entry name" value="EUMOPTERIN"/>
</dbReference>
<evidence type="ECO:0000259" key="6">
    <source>
        <dbReference type="Pfam" id="PF03404"/>
    </source>
</evidence>
<evidence type="ECO:0000259" key="5">
    <source>
        <dbReference type="Pfam" id="PF00174"/>
    </source>
</evidence>
<protein>
    <submittedName>
        <fullName evidence="7">Molybdopterin-dependent oxidoreductase</fullName>
    </submittedName>
</protein>
<dbReference type="Pfam" id="PF03404">
    <property type="entry name" value="Mo-co_dimer"/>
    <property type="match status" value="1"/>
</dbReference>
<dbReference type="InterPro" id="IPR008335">
    <property type="entry name" value="Mopterin_OxRdtase_euk"/>
</dbReference>
<dbReference type="Gene3D" id="3.90.420.10">
    <property type="entry name" value="Oxidoreductase, molybdopterin-binding domain"/>
    <property type="match status" value="1"/>
</dbReference>
<dbReference type="SUPFAM" id="SSF56524">
    <property type="entry name" value="Oxidoreductase molybdopterin-binding domain"/>
    <property type="match status" value="1"/>
</dbReference>
<comment type="caution">
    <text evidence="7">The sequence shown here is derived from an EMBL/GenBank/DDBJ whole genome shotgun (WGS) entry which is preliminary data.</text>
</comment>
<keyword evidence="3" id="KW-0479">Metal-binding</keyword>
<accession>A0ABW5DAC9</accession>
<evidence type="ECO:0000256" key="3">
    <source>
        <dbReference type="ARBA" id="ARBA00022723"/>
    </source>
</evidence>
<gene>
    <name evidence="7" type="ORF">ACFSSA_07835</name>
</gene>
<proteinExistence type="predicted"/>
<keyword evidence="4" id="KW-0560">Oxidoreductase</keyword>
<evidence type="ECO:0000313" key="8">
    <source>
        <dbReference type="Proteomes" id="UP001597375"/>
    </source>
</evidence>
<comment type="cofactor">
    <cofactor evidence="1">
        <name>Mo-molybdopterin</name>
        <dbReference type="ChEBI" id="CHEBI:71302"/>
    </cofactor>
</comment>
<dbReference type="InterPro" id="IPR005066">
    <property type="entry name" value="MoCF_OxRdtse_dimer"/>
</dbReference>
<dbReference type="RefSeq" id="WP_386819870.1">
    <property type="nucleotide sequence ID" value="NZ_JBHUIT010000008.1"/>
</dbReference>
<evidence type="ECO:0000256" key="1">
    <source>
        <dbReference type="ARBA" id="ARBA00001924"/>
    </source>
</evidence>
<name>A0ABW5DAC9_9BACT</name>
<evidence type="ECO:0000256" key="4">
    <source>
        <dbReference type="ARBA" id="ARBA00023002"/>
    </source>
</evidence>
<feature type="domain" description="Oxidoreductase molybdopterin-binding" evidence="5">
    <location>
        <begin position="90"/>
        <end position="260"/>
    </location>
</feature>
<reference evidence="8" key="1">
    <citation type="journal article" date="2019" name="Int. J. Syst. Evol. Microbiol.">
        <title>The Global Catalogue of Microorganisms (GCM) 10K type strain sequencing project: providing services to taxonomists for standard genome sequencing and annotation.</title>
        <authorList>
            <consortium name="The Broad Institute Genomics Platform"/>
            <consortium name="The Broad Institute Genome Sequencing Center for Infectious Disease"/>
            <person name="Wu L."/>
            <person name="Ma J."/>
        </authorList>
    </citation>
    <scope>NUCLEOTIDE SEQUENCE [LARGE SCALE GENOMIC DNA]</scope>
    <source>
        <strain evidence="8">CGMCC 4.7106</strain>
    </source>
</reference>
<feature type="domain" description="Moybdenum cofactor oxidoreductase dimerisation" evidence="6">
    <location>
        <begin position="286"/>
        <end position="401"/>
    </location>
</feature>
<dbReference type="EMBL" id="JBHUIT010000008">
    <property type="protein sequence ID" value="MFD2256581.1"/>
    <property type="molecule type" value="Genomic_DNA"/>
</dbReference>
<dbReference type="Pfam" id="PF00174">
    <property type="entry name" value="Oxidored_molyb"/>
    <property type="match status" value="1"/>
</dbReference>
<dbReference type="InterPro" id="IPR014756">
    <property type="entry name" value="Ig_E-set"/>
</dbReference>
<dbReference type="InterPro" id="IPR036374">
    <property type="entry name" value="OxRdtase_Mopterin-bd_sf"/>
</dbReference>
<keyword evidence="2" id="KW-0500">Molybdenum</keyword>
<dbReference type="PANTHER" id="PTHR19372:SF7">
    <property type="entry name" value="SULFITE OXIDASE, MITOCHONDRIAL"/>
    <property type="match status" value="1"/>
</dbReference>